<feature type="compositionally biased region" description="Basic and acidic residues" evidence="1">
    <location>
        <begin position="157"/>
        <end position="175"/>
    </location>
</feature>
<gene>
    <name evidence="2" type="ORF">ECRASSUSDP1_LOCUS29128</name>
</gene>
<feature type="compositionally biased region" description="Polar residues" evidence="1">
    <location>
        <begin position="143"/>
        <end position="156"/>
    </location>
</feature>
<feature type="region of interest" description="Disordered" evidence="1">
    <location>
        <begin position="534"/>
        <end position="554"/>
    </location>
</feature>
<dbReference type="AlphaFoldDB" id="A0AAD1YA76"/>
<feature type="region of interest" description="Disordered" evidence="1">
    <location>
        <begin position="501"/>
        <end position="522"/>
    </location>
</feature>
<organism evidence="2 3">
    <name type="scientific">Euplotes crassus</name>
    <dbReference type="NCBI Taxonomy" id="5936"/>
    <lineage>
        <taxon>Eukaryota</taxon>
        <taxon>Sar</taxon>
        <taxon>Alveolata</taxon>
        <taxon>Ciliophora</taxon>
        <taxon>Intramacronucleata</taxon>
        <taxon>Spirotrichea</taxon>
        <taxon>Hypotrichia</taxon>
        <taxon>Euplotida</taxon>
        <taxon>Euplotidae</taxon>
        <taxon>Moneuplotes</taxon>
    </lineage>
</organism>
<evidence type="ECO:0000313" key="2">
    <source>
        <dbReference type="EMBL" id="CAI2387495.1"/>
    </source>
</evidence>
<dbReference type="Proteomes" id="UP001295684">
    <property type="component" value="Unassembled WGS sequence"/>
</dbReference>
<name>A0AAD1YA76_EUPCR</name>
<feature type="region of interest" description="Disordered" evidence="1">
    <location>
        <begin position="592"/>
        <end position="618"/>
    </location>
</feature>
<accession>A0AAD1YA76</accession>
<feature type="compositionally biased region" description="Basic and acidic residues" evidence="1">
    <location>
        <begin position="1"/>
        <end position="12"/>
    </location>
</feature>
<feature type="compositionally biased region" description="Basic and acidic residues" evidence="1">
    <location>
        <begin position="201"/>
        <end position="216"/>
    </location>
</feature>
<protein>
    <submittedName>
        <fullName evidence="2">Uncharacterized protein</fullName>
    </submittedName>
</protein>
<feature type="region of interest" description="Disordered" evidence="1">
    <location>
        <begin position="120"/>
        <end position="224"/>
    </location>
</feature>
<comment type="caution">
    <text evidence="2">The sequence shown here is derived from an EMBL/GenBank/DDBJ whole genome shotgun (WGS) entry which is preliminary data.</text>
</comment>
<evidence type="ECO:0000256" key="1">
    <source>
        <dbReference type="SAM" id="MobiDB-lite"/>
    </source>
</evidence>
<reference evidence="2" key="1">
    <citation type="submission" date="2023-07" db="EMBL/GenBank/DDBJ databases">
        <authorList>
            <consortium name="AG Swart"/>
            <person name="Singh M."/>
            <person name="Singh A."/>
            <person name="Seah K."/>
            <person name="Emmerich C."/>
        </authorList>
    </citation>
    <scope>NUCLEOTIDE SEQUENCE</scope>
    <source>
        <strain evidence="2">DP1</strain>
    </source>
</reference>
<sequence>MSRKSEESDQKQPQETPTDPPVDKSNYAQYDRYRRDEPEHLKPTVKSVGKHWFDEYPVEDRRKQLQDSLKEKKLYEEQTEQINYHQSYLKKDYRDSQKEYKYDQAHKYSSYEPIFMNKDALKSNDDFNPDRLNQLNAKAPQQDFCQSPNRDPLQRSSRFENNPHNDSLEKKEFHSFGKQKPQSKSYNRNLGIHKRAFVNHQQRDERRESEREEKQYGRSASHGFERNFRGINLPHYAQNDPQETEHLNAELNFNKKSVNYDMSEIELPAYCKQHPDGKLLYILTAEHHDSELGCAHCALAANKSKAGYQVLEVKEKLEEYINHADQLLQSGPTDGSMEDPNLATKITTAKDREIARIRQYYDQVIEALAQDRDRHISEIENLCHENLQALGAPNGSKKPKADIKLNNFCVELGKVVEGVDETGIHIKELWKINQDYKDVVTQKLRSQKKRAKMANPELLSFEFQPAQQEVLTSFAERIGNIVVRNVSSDYFSSILNDYTSHKDRRTSSYPRKEEEVPTFGFGNNEEYQKYSYKANQSSQDYDKGPFKSVSPTRDQNYKLQNEKYADYNPRNKQAPRDDEEYYYKKGQEHYERECEEENVPKGSYTPIMPYNKQSKDNYRDSEQDYQNYRGESNYENYKKGIYDHASSQVQVHNYHTSSKHRNDEVPDREIEGIKNNYAFENPSGQNIQELYESYKNQAKTDLYVKDHNEDLRDTPQAKHERVEIPMNKIKKAKGEKENVLKTIKLKLK</sequence>
<feature type="compositionally biased region" description="Basic and acidic residues" evidence="1">
    <location>
        <begin position="51"/>
        <end position="65"/>
    </location>
</feature>
<dbReference type="EMBL" id="CAMPGE010030001">
    <property type="protein sequence ID" value="CAI2387495.1"/>
    <property type="molecule type" value="Genomic_DNA"/>
</dbReference>
<feature type="compositionally biased region" description="Basic and acidic residues" evidence="1">
    <location>
        <begin position="31"/>
        <end position="42"/>
    </location>
</feature>
<evidence type="ECO:0000313" key="3">
    <source>
        <dbReference type="Proteomes" id="UP001295684"/>
    </source>
</evidence>
<feature type="compositionally biased region" description="Basic and acidic residues" evidence="1">
    <location>
        <begin position="120"/>
        <end position="129"/>
    </location>
</feature>
<feature type="region of interest" description="Disordered" evidence="1">
    <location>
        <begin position="1"/>
        <end position="65"/>
    </location>
</feature>
<proteinExistence type="predicted"/>
<keyword evidence="3" id="KW-1185">Reference proteome</keyword>